<name>A0A0C1Y9N5_9BURK</name>
<dbReference type="PROSITE" id="PS01276">
    <property type="entry name" value="PEPTIDASE_U32"/>
    <property type="match status" value="1"/>
</dbReference>
<keyword evidence="1" id="KW-0408">Iron</keyword>
<accession>A0A0C1Y9N5</accession>
<dbReference type="UniPathway" id="UPA00232"/>
<dbReference type="EMBL" id="JWJG01000028">
    <property type="protein sequence ID" value="KIF83693.1"/>
    <property type="molecule type" value="Genomic_DNA"/>
</dbReference>
<gene>
    <name evidence="1" type="primary">ubiU</name>
    <name evidence="2" type="ORF">TSA66_12485</name>
</gene>
<dbReference type="PANTHER" id="PTHR30217:SF3">
    <property type="entry name" value="UBIQUINONE BIOSYNTHESIS PROTEIN UBIU"/>
    <property type="match status" value="1"/>
</dbReference>
<dbReference type="HAMAP" id="MF_02232">
    <property type="entry name" value="UbiU"/>
    <property type="match status" value="1"/>
</dbReference>
<dbReference type="GO" id="GO:0008233">
    <property type="term" value="F:peptidase activity"/>
    <property type="evidence" value="ECO:0007669"/>
    <property type="project" value="UniProtKB-KW"/>
</dbReference>
<keyword evidence="2" id="KW-0645">Protease</keyword>
<dbReference type="GO" id="GO:0006508">
    <property type="term" value="P:proteolysis"/>
    <property type="evidence" value="ECO:0007669"/>
    <property type="project" value="UniProtKB-KW"/>
</dbReference>
<dbReference type="InterPro" id="IPR043692">
    <property type="entry name" value="UbiU"/>
</dbReference>
<reference evidence="2 3" key="1">
    <citation type="submission" date="2014-12" db="EMBL/GenBank/DDBJ databases">
        <title>Denitrispirillum autotrophicum gen. nov., sp. nov., Denitrifying, Facultatively Autotrophic Bacteria Isolated from Rice Paddy Soil.</title>
        <authorList>
            <person name="Ishii S."/>
            <person name="Ashida N."/>
            <person name="Ohno H."/>
            <person name="Otsuka S."/>
            <person name="Yokota A."/>
            <person name="Senoo K."/>
        </authorList>
    </citation>
    <scope>NUCLEOTIDE SEQUENCE [LARGE SCALE GENOMIC DNA]</scope>
    <source>
        <strain evidence="2 3">TSA66</strain>
    </source>
</reference>
<evidence type="ECO:0000313" key="2">
    <source>
        <dbReference type="EMBL" id="KIF83693.1"/>
    </source>
</evidence>
<evidence type="ECO:0000313" key="3">
    <source>
        <dbReference type="Proteomes" id="UP000031572"/>
    </source>
</evidence>
<protein>
    <recommendedName>
        <fullName evidence="1">Ubiquinone biosynthesis protein UbiU</fullName>
    </recommendedName>
</protein>
<feature type="binding site" evidence="1">
    <location>
        <position position="176"/>
    </location>
    <ligand>
        <name>[4Fe-4S] cluster</name>
        <dbReference type="ChEBI" id="CHEBI:49883"/>
    </ligand>
</feature>
<dbReference type="Pfam" id="PF01136">
    <property type="entry name" value="Peptidase_U32"/>
    <property type="match status" value="1"/>
</dbReference>
<keyword evidence="3" id="KW-1185">Reference proteome</keyword>
<keyword evidence="1" id="KW-0004">4Fe-4S</keyword>
<sequence length="338" mass="37369">MPQSEPSIELVCPAGSLPALKTAVDNGADCVYLGYRDATNARNFAGLNFDEGAIEEGIRYAHDRGRKVLLALNTYPQAENWAPWRAAVDRAAQAGINAIILADPALMKYAAERYPSLRLHLSVQGSATNFEAINFYHQRFGIQRAVLPRVLSLEQVEYVTQNTPVEIEVFGFGSLCVMVEGRCALSSYVTGEAPNTHGVCSPAKAVRWQQTPKGLESRLNGVLIDRYEDGENAGYPTLCKGRFDVNDENYYAIEEPTSLNTLELLPQLAAMGVRAIKIEGRQRSPAYVGQVTKVWREAIDNCLASAQRYSVKPAWMTELNKVAEGQQHTLGAYNRPWK</sequence>
<comment type="caution">
    <text evidence="2">The sequence shown here is derived from an EMBL/GenBank/DDBJ whole genome shotgun (WGS) entry which is preliminary data.</text>
</comment>
<organism evidence="2 3">
    <name type="scientific">Noviherbaspirillum autotrophicum</name>
    <dbReference type="NCBI Taxonomy" id="709839"/>
    <lineage>
        <taxon>Bacteria</taxon>
        <taxon>Pseudomonadati</taxon>
        <taxon>Pseudomonadota</taxon>
        <taxon>Betaproteobacteria</taxon>
        <taxon>Burkholderiales</taxon>
        <taxon>Oxalobacteraceae</taxon>
        <taxon>Noviherbaspirillum</taxon>
    </lineage>
</organism>
<evidence type="ECO:0000256" key="1">
    <source>
        <dbReference type="HAMAP-Rule" id="MF_02232"/>
    </source>
</evidence>
<comment type="function">
    <text evidence="1">Required for O(2)-independent ubiquinone (coenzyme Q) biosynthesis. Together with UbiV, is essential for the C6-hydroxylation reaction in the oxygen-independent ubiquinone biosynthesis pathway.</text>
</comment>
<keyword evidence="2" id="KW-0378">Hydrolase</keyword>
<comment type="pathway">
    <text evidence="1">Cofactor biosynthesis; ubiquinone biosynthesis.</text>
</comment>
<dbReference type="GO" id="GO:0051539">
    <property type="term" value="F:4 iron, 4 sulfur cluster binding"/>
    <property type="evidence" value="ECO:0007669"/>
    <property type="project" value="UniProtKB-UniRule"/>
</dbReference>
<dbReference type="InterPro" id="IPR051454">
    <property type="entry name" value="RNA/ubiquinone_mod_enzymes"/>
</dbReference>
<keyword evidence="1" id="KW-0479">Metal-binding</keyword>
<dbReference type="PANTHER" id="PTHR30217">
    <property type="entry name" value="PEPTIDASE U32 FAMILY"/>
    <property type="match status" value="1"/>
</dbReference>
<dbReference type="AlphaFoldDB" id="A0A0C1Y9N5"/>
<keyword evidence="1" id="KW-0411">Iron-sulfur</keyword>
<proteinExistence type="inferred from homology"/>
<dbReference type="InterPro" id="IPR001539">
    <property type="entry name" value="Peptidase_U32"/>
</dbReference>
<comment type="cofactor">
    <cofactor evidence="1">
        <name>[4Fe-4S] cluster</name>
        <dbReference type="ChEBI" id="CHEBI:49883"/>
    </cofactor>
</comment>
<keyword evidence="1" id="KW-0831">Ubiquinone biosynthesis</keyword>
<comment type="similarity">
    <text evidence="1">Belongs to the peptidase U32 family. UbiU subfamily.</text>
</comment>
<comment type="subunit">
    <text evidence="1">Forms a heterodimer with UbiV.</text>
</comment>
<feature type="binding site" evidence="1">
    <location>
        <position position="200"/>
    </location>
    <ligand>
        <name>[4Fe-4S] cluster</name>
        <dbReference type="ChEBI" id="CHEBI:49883"/>
    </ligand>
</feature>
<dbReference type="GO" id="GO:0006744">
    <property type="term" value="P:ubiquinone biosynthetic process"/>
    <property type="evidence" value="ECO:0007669"/>
    <property type="project" value="UniProtKB-UniRule"/>
</dbReference>
<dbReference type="GO" id="GO:0046872">
    <property type="term" value="F:metal ion binding"/>
    <property type="evidence" value="ECO:0007669"/>
    <property type="project" value="UniProtKB-KW"/>
</dbReference>
<feature type="binding site" evidence="1">
    <location>
        <position position="183"/>
    </location>
    <ligand>
        <name>[4Fe-4S] cluster</name>
        <dbReference type="ChEBI" id="CHEBI:49883"/>
    </ligand>
</feature>
<dbReference type="Proteomes" id="UP000031572">
    <property type="component" value="Unassembled WGS sequence"/>
</dbReference>
<dbReference type="STRING" id="709839.TSA66_12485"/>
<feature type="binding site" evidence="1">
    <location>
        <position position="239"/>
    </location>
    <ligand>
        <name>[4Fe-4S] cluster</name>
        <dbReference type="ChEBI" id="CHEBI:49883"/>
    </ligand>
</feature>